<feature type="domain" description="Glycoside hydrolase family 2 catalytic" evidence="6">
    <location>
        <begin position="276"/>
        <end position="401"/>
    </location>
</feature>
<dbReference type="InterPro" id="IPR006101">
    <property type="entry name" value="Glyco_hydro_2"/>
</dbReference>
<evidence type="ECO:0000259" key="7">
    <source>
        <dbReference type="Pfam" id="PF02837"/>
    </source>
</evidence>
<evidence type="ECO:0000259" key="9">
    <source>
        <dbReference type="Pfam" id="PF18565"/>
    </source>
</evidence>
<keyword evidence="11" id="KW-1185">Reference proteome</keyword>
<evidence type="ECO:0000313" key="10">
    <source>
        <dbReference type="EMBL" id="EET58603.1"/>
    </source>
</evidence>
<name>C6LL92_9FIRM</name>
<dbReference type="PANTHER" id="PTHR42732">
    <property type="entry name" value="BETA-GALACTOSIDASE"/>
    <property type="match status" value="1"/>
</dbReference>
<dbReference type="Pfam" id="PF16355">
    <property type="entry name" value="DUF4982"/>
    <property type="match status" value="1"/>
</dbReference>
<dbReference type="InterPro" id="IPR032311">
    <property type="entry name" value="DUF4982"/>
</dbReference>
<dbReference type="Gene3D" id="2.60.120.260">
    <property type="entry name" value="Galactose-binding domain-like"/>
    <property type="match status" value="2"/>
</dbReference>
<dbReference type="AlphaFoldDB" id="C6LL92"/>
<dbReference type="eggNOG" id="COG3250">
    <property type="taxonomic scope" value="Bacteria"/>
</dbReference>
<feature type="region of interest" description="Disordered" evidence="4">
    <location>
        <begin position="816"/>
        <end position="849"/>
    </location>
</feature>
<accession>C6LL92</accession>
<evidence type="ECO:0000259" key="5">
    <source>
        <dbReference type="Pfam" id="PF00703"/>
    </source>
</evidence>
<reference evidence="10" key="1">
    <citation type="submission" date="2009-07" db="EMBL/GenBank/DDBJ databases">
        <authorList>
            <person name="Weinstock G."/>
            <person name="Sodergren E."/>
            <person name="Clifton S."/>
            <person name="Fulton L."/>
            <person name="Fulton B."/>
            <person name="Courtney L."/>
            <person name="Fronick C."/>
            <person name="Harrison M."/>
            <person name="Strong C."/>
            <person name="Farmer C."/>
            <person name="Delahaunty K."/>
            <person name="Markovic C."/>
            <person name="Hall O."/>
            <person name="Minx P."/>
            <person name="Tomlinson C."/>
            <person name="Mitreva M."/>
            <person name="Nelson J."/>
            <person name="Hou S."/>
            <person name="Wollam A."/>
            <person name="Pepin K.H."/>
            <person name="Johnson M."/>
            <person name="Bhonagiri V."/>
            <person name="Nash W.E."/>
            <person name="Warren W."/>
            <person name="Chinwalla A."/>
            <person name="Mardis E.R."/>
            <person name="Wilson R.K."/>
        </authorList>
    </citation>
    <scope>NUCLEOTIDE SEQUENCE [LARGE SCALE GENOMIC DNA]</scope>
    <source>
        <strain evidence="10">DSM 14469</strain>
    </source>
</reference>
<comment type="similarity">
    <text evidence="1">Belongs to the glycosyl hydrolase 2 family.</text>
</comment>
<dbReference type="InterPro" id="IPR013783">
    <property type="entry name" value="Ig-like_fold"/>
</dbReference>
<evidence type="ECO:0000256" key="2">
    <source>
        <dbReference type="ARBA" id="ARBA00022801"/>
    </source>
</evidence>
<evidence type="ECO:0000259" key="6">
    <source>
        <dbReference type="Pfam" id="PF02836"/>
    </source>
</evidence>
<dbReference type="Gene3D" id="3.20.20.80">
    <property type="entry name" value="Glycosidases"/>
    <property type="match status" value="1"/>
</dbReference>
<dbReference type="GO" id="GO:0004553">
    <property type="term" value="F:hydrolase activity, hydrolyzing O-glycosyl compounds"/>
    <property type="evidence" value="ECO:0007669"/>
    <property type="project" value="InterPro"/>
</dbReference>
<gene>
    <name evidence="10" type="ORF">BRYFOR_09439</name>
</gene>
<feature type="domain" description="Glycoside hydrolase family 2 immunoglobulin-like beta-sandwich" evidence="5">
    <location>
        <begin position="167"/>
        <end position="269"/>
    </location>
</feature>
<dbReference type="EMBL" id="ACCL02000028">
    <property type="protein sequence ID" value="EET58603.1"/>
    <property type="molecule type" value="Genomic_DNA"/>
</dbReference>
<keyword evidence="2 10" id="KW-0378">Hydrolase</keyword>
<evidence type="ECO:0000256" key="3">
    <source>
        <dbReference type="ARBA" id="ARBA00023295"/>
    </source>
</evidence>
<dbReference type="Pfam" id="PF02837">
    <property type="entry name" value="Glyco_hydro_2_N"/>
    <property type="match status" value="1"/>
</dbReference>
<keyword evidence="3" id="KW-0326">Glycosidase</keyword>
<dbReference type="InterPro" id="IPR006103">
    <property type="entry name" value="Glyco_hydro_2_cat"/>
</dbReference>
<feature type="compositionally biased region" description="Basic and acidic residues" evidence="4">
    <location>
        <begin position="838"/>
        <end position="849"/>
    </location>
</feature>
<dbReference type="InterPro" id="IPR036156">
    <property type="entry name" value="Beta-gal/glucu_dom_sf"/>
</dbReference>
<dbReference type="InterPro" id="IPR008979">
    <property type="entry name" value="Galactose-bd-like_sf"/>
</dbReference>
<dbReference type="GO" id="GO:0005975">
    <property type="term" value="P:carbohydrate metabolic process"/>
    <property type="evidence" value="ECO:0007669"/>
    <property type="project" value="InterPro"/>
</dbReference>
<dbReference type="InterPro" id="IPR017853">
    <property type="entry name" value="GH"/>
</dbReference>
<dbReference type="Gene3D" id="2.60.40.10">
    <property type="entry name" value="Immunoglobulins"/>
    <property type="match status" value="3"/>
</dbReference>
<evidence type="ECO:0000313" key="11">
    <source>
        <dbReference type="Proteomes" id="UP000005561"/>
    </source>
</evidence>
<dbReference type="SUPFAM" id="SSF49373">
    <property type="entry name" value="Invasin/intimin cell-adhesion fragments"/>
    <property type="match status" value="1"/>
</dbReference>
<dbReference type="Pfam" id="PF02836">
    <property type="entry name" value="Glyco_hydro_2_C"/>
    <property type="match status" value="1"/>
</dbReference>
<dbReference type="Pfam" id="PF00703">
    <property type="entry name" value="Glyco_hydro_2"/>
    <property type="match status" value="1"/>
</dbReference>
<proteinExistence type="inferred from homology"/>
<dbReference type="PANTHER" id="PTHR42732:SF1">
    <property type="entry name" value="BETA-MANNOSIDASE"/>
    <property type="match status" value="1"/>
</dbReference>
<dbReference type="Pfam" id="PF18565">
    <property type="entry name" value="Glyco_hydro2_C5"/>
    <property type="match status" value="1"/>
</dbReference>
<dbReference type="InterPro" id="IPR051913">
    <property type="entry name" value="GH2_Domain-Containing"/>
</dbReference>
<dbReference type="RefSeq" id="WP_006864191.1">
    <property type="nucleotide sequence ID" value="NZ_ACCL02000028.1"/>
</dbReference>
<dbReference type="PRINTS" id="PR00132">
    <property type="entry name" value="GLHYDRLASE2"/>
</dbReference>
<feature type="domain" description="DUF4982" evidence="8">
    <location>
        <begin position="595"/>
        <end position="657"/>
    </location>
</feature>
<dbReference type="SUPFAM" id="SSF49785">
    <property type="entry name" value="Galactose-binding domain-like"/>
    <property type="match status" value="1"/>
</dbReference>
<dbReference type="SUPFAM" id="SSF51445">
    <property type="entry name" value="(Trans)glycosidases"/>
    <property type="match status" value="1"/>
</dbReference>
<feature type="domain" description="Glycosyl hydrolases family 2 sugar binding" evidence="7">
    <location>
        <begin position="43"/>
        <end position="142"/>
    </location>
</feature>
<dbReference type="Proteomes" id="UP000005561">
    <property type="component" value="Unassembled WGS sequence"/>
</dbReference>
<dbReference type="InterPro" id="IPR006102">
    <property type="entry name" value="Ig-like_GH2"/>
</dbReference>
<dbReference type="InterPro" id="IPR006104">
    <property type="entry name" value="Glyco_hydro_2_N"/>
</dbReference>
<evidence type="ECO:0000256" key="1">
    <source>
        <dbReference type="ARBA" id="ARBA00007401"/>
    </source>
</evidence>
<dbReference type="InterPro" id="IPR040605">
    <property type="entry name" value="Glyco_hydro2_dom5"/>
</dbReference>
<comment type="caution">
    <text evidence="10">The sequence shown here is derived from an EMBL/GenBank/DDBJ whole genome shotgun (WGS) entry which is preliminary data.</text>
</comment>
<evidence type="ECO:0000256" key="4">
    <source>
        <dbReference type="SAM" id="MobiDB-lite"/>
    </source>
</evidence>
<protein>
    <submittedName>
        <fullName evidence="10">Glycosyl hydrolase family 2, sugar binding domain protein</fullName>
    </submittedName>
</protein>
<dbReference type="InterPro" id="IPR008964">
    <property type="entry name" value="Invasin/intimin_cell_adhesion"/>
</dbReference>
<dbReference type="STRING" id="168384.SAMN05660368_03537"/>
<evidence type="ECO:0000259" key="8">
    <source>
        <dbReference type="Pfam" id="PF16355"/>
    </source>
</evidence>
<feature type="domain" description="Glycoside hydrolase family 2" evidence="9">
    <location>
        <begin position="670"/>
        <end position="771"/>
    </location>
</feature>
<organism evidence="10 11">
    <name type="scientific">Marvinbryantia formatexigens DSM 14469</name>
    <dbReference type="NCBI Taxonomy" id="478749"/>
    <lineage>
        <taxon>Bacteria</taxon>
        <taxon>Bacillati</taxon>
        <taxon>Bacillota</taxon>
        <taxon>Clostridia</taxon>
        <taxon>Lachnospirales</taxon>
        <taxon>Lachnospiraceae</taxon>
        <taxon>Marvinbryantia</taxon>
    </lineage>
</organism>
<dbReference type="SUPFAM" id="SSF49303">
    <property type="entry name" value="beta-Galactosidase/glucuronidase domain"/>
    <property type="match status" value="1"/>
</dbReference>
<sequence length="1206" mass="135331">MMLFNDGWEFSRQPLHTTFSEMKEREQMFSPVGLPHDWLIYDTNHLYEDGTGWYRKRFVLEKKEQELVFLRFDGIYMDSRVYVNGHLAGEWKYGYSAFELDITPFLEDGENEIRVSVDFQAPNSRWYSGAGIYRNVWLKQVPREHLVSDGIYFHAEPVKAAPENDWNIDLEVETTGCDLTVTADLLAEDGTLLPVRQGTGNAGEKEGQQGTWSIQPKEGQTGVWVHSIRLLAERPKLWDVESPNLYTLRVRLFKDGVLLQTEEQRVGFRAIAYLPDGGFFLNGRHIKLNGVCEHHDLGCLGSAFHEQAMRRKFEIIKNMGANAVRFAHNMPAAEAMDLADEMGLLVISEAFDMWESAKTPYDYARFFQQWYQRDVASWIRRDRNHPSVIMWCVGNEIHDTHAGEKGRLWMERLMAEVEKHDAKHNAPPTLASNYMPWENTQKCADVIKLIGYNYGEKYYDSHHAQHPDWIIYGSETSSVVQSRGIYHFPYKQSVLADDDEQCSALGNSTTSWGAKSAEACVIAERDRPYSCGQFLWSGFDYIGEPTPYHTRNSYFGQIDTAGFPKDPYYLYQAEWNDLRKKTVLHLFPYWDFNEGQLVDVRAYTNAPEVELFLNGKSCGVCRIDHAHGTTLSGNWQVPYEKGEIRAIARDENGNVLAEDARHSFGEAAHIMLTPEQETLRADGHDLLFLQISMTDADGYPVENANNRVQVTVTGAGALAGCDNGDSTETDGYKTGSRRLFGGKLLAVIKAGTQAGELCVTVSSPGLPEAHLTLQVRESAAVRGSSPEAYLAEMPVRKAAENSLPADADATSFRNALPADAGATPSEVPSAGEAAAKMTGERDGSEEQKNTEIPVRNIRLMSSAGNHLSEEVPETTVTAQLCPDNADDKEVIWRIVDDAGIPSPLAELQADGRTAHVRAKSDGCFRLRCMSRCGTEKVRIISQMEFTVTGLGKAFLDPYSFVSGGLYNYSRGDVGNGNEHGVATARDGETQVGFRELDFGPDGSDEICLPIFALTDEPYEIKIYEGMPGEPGAELIADVIYQKPSIWNTYQEETYRLNKWLRGITGICFVLQKKIHLKGFSFVKKNRAFEKLAAVQCDAIYGDSFRIADGVVREIGNNVTLEFGGLDFGQEGAARITICGSTPHEKNTIVLRFASEAGEETRMLEFMRGEPVQTFSFERICGRQTVRFVFLPGSCFDFDWIQFERES</sequence>